<dbReference type="AlphaFoldDB" id="A0A1U7DLV2"/>
<comment type="function">
    <text evidence="1 7">Assembles around the rod to form the L-ring and probably protects the motor/basal body from shearing forces during rotation.</text>
</comment>
<dbReference type="InterPro" id="IPR000527">
    <property type="entry name" value="Flag_Lring"/>
</dbReference>
<dbReference type="NCBIfam" id="NF001305">
    <property type="entry name" value="PRK00249.1-5"/>
    <property type="match status" value="1"/>
</dbReference>
<dbReference type="GO" id="GO:0009427">
    <property type="term" value="C:bacterial-type flagellum basal body, distal rod, L ring"/>
    <property type="evidence" value="ECO:0007669"/>
    <property type="project" value="InterPro"/>
</dbReference>
<evidence type="ECO:0000256" key="4">
    <source>
        <dbReference type="ARBA" id="ARBA00023136"/>
    </source>
</evidence>
<dbReference type="PROSITE" id="PS51257">
    <property type="entry name" value="PROKAR_LIPOPROTEIN"/>
    <property type="match status" value="1"/>
</dbReference>
<dbReference type="HAMAP" id="MF_00415">
    <property type="entry name" value="FlgH"/>
    <property type="match status" value="1"/>
</dbReference>
<keyword evidence="5 7" id="KW-0975">Bacterial flagellum</keyword>
<comment type="similarity">
    <text evidence="2 7">Belongs to the FlgH family.</text>
</comment>
<dbReference type="GO" id="GO:0009279">
    <property type="term" value="C:cell outer membrane"/>
    <property type="evidence" value="ECO:0007669"/>
    <property type="project" value="UniProtKB-SubCell"/>
</dbReference>
<dbReference type="GO" id="GO:0071973">
    <property type="term" value="P:bacterial-type flagellum-dependent cell motility"/>
    <property type="evidence" value="ECO:0007669"/>
    <property type="project" value="InterPro"/>
</dbReference>
<comment type="subunit">
    <text evidence="7">The basal body constitutes a major portion of the flagellar organelle and consists of four rings (L,P,S, and M) mounted on a central rod.</text>
</comment>
<dbReference type="EMBL" id="CP019124">
    <property type="protein sequence ID" value="APX90986.1"/>
    <property type="molecule type" value="Genomic_DNA"/>
</dbReference>
<dbReference type="PRINTS" id="PR01008">
    <property type="entry name" value="FLGLRINGFLGH"/>
</dbReference>
<evidence type="ECO:0000313" key="9">
    <source>
        <dbReference type="EMBL" id="APX90986.1"/>
    </source>
</evidence>
<keyword evidence="6 7" id="KW-0998">Cell outer membrane</keyword>
<dbReference type="Proteomes" id="UP000187266">
    <property type="component" value="Chromosome"/>
</dbReference>
<feature type="chain" id="PRO_5012188617" description="Flagellar L-ring protein" evidence="8">
    <location>
        <begin position="23"/>
        <end position="261"/>
    </location>
</feature>
<evidence type="ECO:0000256" key="6">
    <source>
        <dbReference type="ARBA" id="ARBA00023237"/>
    </source>
</evidence>
<keyword evidence="7" id="KW-0449">Lipoprotein</keyword>
<dbReference type="Pfam" id="PF02107">
    <property type="entry name" value="FlgH"/>
    <property type="match status" value="1"/>
</dbReference>
<keyword evidence="9" id="KW-0282">Flagellum</keyword>
<dbReference type="STRING" id="1267768.BV394_05370"/>
<gene>
    <name evidence="7" type="primary">flgH</name>
    <name evidence="9" type="ORF">BV394_05370</name>
</gene>
<reference evidence="9 10" key="1">
    <citation type="submission" date="2017-01" db="EMBL/GenBank/DDBJ databases">
        <title>Genomic analysis of Xuhuaishuia manganoxidans DY6-4.</title>
        <authorList>
            <person name="Wang X."/>
        </authorList>
    </citation>
    <scope>NUCLEOTIDE SEQUENCE [LARGE SCALE GENOMIC DNA]</scope>
    <source>
        <strain evidence="9 10">DY6-4</strain>
    </source>
</reference>
<evidence type="ECO:0000256" key="5">
    <source>
        <dbReference type="ARBA" id="ARBA00023143"/>
    </source>
</evidence>
<proteinExistence type="inferred from homology"/>
<feature type="signal peptide" evidence="8">
    <location>
        <begin position="1"/>
        <end position="22"/>
    </location>
</feature>
<keyword evidence="9" id="KW-0966">Cell projection</keyword>
<keyword evidence="3 7" id="KW-0732">Signal</keyword>
<dbReference type="GO" id="GO:0003774">
    <property type="term" value="F:cytoskeletal motor activity"/>
    <property type="evidence" value="ECO:0007669"/>
    <property type="project" value="InterPro"/>
</dbReference>
<dbReference type="PANTHER" id="PTHR34933">
    <property type="entry name" value="FLAGELLAR L-RING PROTEIN"/>
    <property type="match status" value="1"/>
</dbReference>
<keyword evidence="9" id="KW-0969">Cilium</keyword>
<name>A0A1U7DLV2_9RHOB</name>
<evidence type="ECO:0000256" key="2">
    <source>
        <dbReference type="ARBA" id="ARBA00006929"/>
    </source>
</evidence>
<dbReference type="OrthoDB" id="9789227at2"/>
<comment type="subcellular location">
    <subcellularLocation>
        <location evidence="7">Cell outer membrane</location>
        <topology evidence="7">Lipid-anchor</topology>
    </subcellularLocation>
    <subcellularLocation>
        <location evidence="7">Bacterial flagellum basal body</location>
    </subcellularLocation>
</comment>
<sequence>MPAARRAPFRRGRLLLATTLLAGLAACGTGNPFDRDPQISGMEMSPETMPEAASVRVPMPPPEPTRVKYRAEAASLWERGSGGFFGDQRASKVGDILTIDVAINDGAKLRNATERSRGGGSTLAFPKLFGYGTQIDKILPGVGPDDLPQGDLVDLSSSTQASGSGSINRNETINLRIAALVVKKLPNGNLVVAGRQEVKVNQELRELRVAGIIRPEDVQMNNTISYDKMAEARIAYGGRGQLSRAQTRGYGEDVMDIILPY</sequence>
<organism evidence="9 10">
    <name type="scientific">Brevirhabdus pacifica</name>
    <dbReference type="NCBI Taxonomy" id="1267768"/>
    <lineage>
        <taxon>Bacteria</taxon>
        <taxon>Pseudomonadati</taxon>
        <taxon>Pseudomonadota</taxon>
        <taxon>Alphaproteobacteria</taxon>
        <taxon>Rhodobacterales</taxon>
        <taxon>Paracoccaceae</taxon>
        <taxon>Brevirhabdus</taxon>
    </lineage>
</organism>
<evidence type="ECO:0000313" key="10">
    <source>
        <dbReference type="Proteomes" id="UP000187266"/>
    </source>
</evidence>
<keyword evidence="4 7" id="KW-0472">Membrane</keyword>
<dbReference type="PANTHER" id="PTHR34933:SF1">
    <property type="entry name" value="FLAGELLAR L-RING PROTEIN"/>
    <property type="match status" value="1"/>
</dbReference>
<evidence type="ECO:0000256" key="1">
    <source>
        <dbReference type="ARBA" id="ARBA00002591"/>
    </source>
</evidence>
<keyword evidence="10" id="KW-1185">Reference proteome</keyword>
<evidence type="ECO:0000256" key="8">
    <source>
        <dbReference type="SAM" id="SignalP"/>
    </source>
</evidence>
<accession>A0A1U7DLV2</accession>
<evidence type="ECO:0000256" key="3">
    <source>
        <dbReference type="ARBA" id="ARBA00022729"/>
    </source>
</evidence>
<evidence type="ECO:0000256" key="7">
    <source>
        <dbReference type="HAMAP-Rule" id="MF_00415"/>
    </source>
</evidence>
<protein>
    <recommendedName>
        <fullName evidence="7">Flagellar L-ring protein</fullName>
    </recommendedName>
    <alternativeName>
        <fullName evidence="7">Basal body L-ring protein</fullName>
    </alternativeName>
</protein>